<dbReference type="EMBL" id="LR796370">
    <property type="protein sequence ID" value="CAB4140488.1"/>
    <property type="molecule type" value="Genomic_DNA"/>
</dbReference>
<dbReference type="Gene3D" id="2.40.50.140">
    <property type="entry name" value="Nucleic acid-binding proteins"/>
    <property type="match status" value="1"/>
</dbReference>
<dbReference type="InterPro" id="IPR022595">
    <property type="entry name" value="Enc34_ssDNA-bd"/>
</dbReference>
<dbReference type="Pfam" id="PF10991">
    <property type="entry name" value="Enc34_ssDNA-bd"/>
    <property type="match status" value="1"/>
</dbReference>
<sequence>MSDVIYLSNVRLSFPNLVEPQVRVNEQTGEKRTSYNCELLMPEQHPGYQQFMQRFAALAQIAGKEHAGALMQMINSDRKSRCYGQGAEKVNKKTFQPYDGYVGNVFITCGSNRAPQMIRTEDGKPVDPMNTMEWQAVARKLYGGCRVNAAIKPWWQNPNPQKQVGHGIRCDLVAIQFAGDDKPFGESMPDVSGMFGASAAPVAGGFAPAQQQMPAAPFGGAVPGLPPFLSN</sequence>
<evidence type="ECO:0000313" key="2">
    <source>
        <dbReference type="EMBL" id="CAB4156014.1"/>
    </source>
</evidence>
<evidence type="ECO:0000313" key="1">
    <source>
        <dbReference type="EMBL" id="CAB4140488.1"/>
    </source>
</evidence>
<gene>
    <name evidence="3" type="ORF">UFOVP1449_33</name>
    <name evidence="1" type="ORF">UFOVP400_29</name>
    <name evidence="2" type="ORF">UFOVP669_38</name>
</gene>
<dbReference type="EMBL" id="LR796626">
    <property type="protein sequence ID" value="CAB4156014.1"/>
    <property type="molecule type" value="Genomic_DNA"/>
</dbReference>
<dbReference type="InterPro" id="IPR012340">
    <property type="entry name" value="NA-bd_OB-fold"/>
</dbReference>
<proteinExistence type="predicted"/>
<protein>
    <submittedName>
        <fullName evidence="3">Uncharacterized protein</fullName>
    </submittedName>
</protein>
<name>A0A6J5SHI4_9CAUD</name>
<dbReference type="EMBL" id="LR797399">
    <property type="protein sequence ID" value="CAB4213491.1"/>
    <property type="molecule type" value="Genomic_DNA"/>
</dbReference>
<reference evidence="3" key="1">
    <citation type="submission" date="2020-05" db="EMBL/GenBank/DDBJ databases">
        <authorList>
            <person name="Chiriac C."/>
            <person name="Salcher M."/>
            <person name="Ghai R."/>
            <person name="Kavagutti S V."/>
        </authorList>
    </citation>
    <scope>NUCLEOTIDE SEQUENCE</scope>
</reference>
<accession>A0A6J5SHI4</accession>
<evidence type="ECO:0000313" key="3">
    <source>
        <dbReference type="EMBL" id="CAB4213491.1"/>
    </source>
</evidence>
<organism evidence="3">
    <name type="scientific">uncultured Caudovirales phage</name>
    <dbReference type="NCBI Taxonomy" id="2100421"/>
    <lineage>
        <taxon>Viruses</taxon>
        <taxon>Duplodnaviria</taxon>
        <taxon>Heunggongvirae</taxon>
        <taxon>Uroviricota</taxon>
        <taxon>Caudoviricetes</taxon>
        <taxon>Peduoviridae</taxon>
        <taxon>Maltschvirus</taxon>
        <taxon>Maltschvirus maltsch</taxon>
    </lineage>
</organism>